<protein>
    <submittedName>
        <fullName evidence="2">Uncharacterized protein</fullName>
    </submittedName>
</protein>
<feature type="transmembrane region" description="Helical" evidence="1">
    <location>
        <begin position="117"/>
        <end position="133"/>
    </location>
</feature>
<keyword evidence="1" id="KW-1133">Transmembrane helix</keyword>
<feature type="transmembrane region" description="Helical" evidence="1">
    <location>
        <begin position="46"/>
        <end position="66"/>
    </location>
</feature>
<keyword evidence="1" id="KW-0472">Membrane</keyword>
<evidence type="ECO:0000313" key="2">
    <source>
        <dbReference type="EMBL" id="GAH66064.1"/>
    </source>
</evidence>
<gene>
    <name evidence="2" type="ORF">S03H2_44815</name>
</gene>
<comment type="caution">
    <text evidence="2">The sequence shown here is derived from an EMBL/GenBank/DDBJ whole genome shotgun (WGS) entry which is preliminary data.</text>
</comment>
<organism evidence="2">
    <name type="scientific">marine sediment metagenome</name>
    <dbReference type="NCBI Taxonomy" id="412755"/>
    <lineage>
        <taxon>unclassified sequences</taxon>
        <taxon>metagenomes</taxon>
        <taxon>ecological metagenomes</taxon>
    </lineage>
</organism>
<reference evidence="2" key="1">
    <citation type="journal article" date="2014" name="Front. Microbiol.">
        <title>High frequency of phylogenetically diverse reductive dehalogenase-homologous genes in deep subseafloor sedimentary metagenomes.</title>
        <authorList>
            <person name="Kawai M."/>
            <person name="Futagami T."/>
            <person name="Toyoda A."/>
            <person name="Takaki Y."/>
            <person name="Nishi S."/>
            <person name="Hori S."/>
            <person name="Arai W."/>
            <person name="Tsubouchi T."/>
            <person name="Morono Y."/>
            <person name="Uchiyama I."/>
            <person name="Ito T."/>
            <person name="Fujiyama A."/>
            <person name="Inagaki F."/>
            <person name="Takami H."/>
        </authorList>
    </citation>
    <scope>NUCLEOTIDE SEQUENCE</scope>
    <source>
        <strain evidence="2">Expedition CK06-06</strain>
    </source>
</reference>
<keyword evidence="1" id="KW-0812">Transmembrane</keyword>
<accession>X1IIX8</accession>
<name>X1IIX8_9ZZZZ</name>
<feature type="transmembrane region" description="Helical" evidence="1">
    <location>
        <begin position="7"/>
        <end position="34"/>
    </location>
</feature>
<dbReference type="EMBL" id="BARU01028044">
    <property type="protein sequence ID" value="GAH66064.1"/>
    <property type="molecule type" value="Genomic_DNA"/>
</dbReference>
<feature type="transmembrane region" description="Helical" evidence="1">
    <location>
        <begin position="78"/>
        <end position="97"/>
    </location>
</feature>
<sequence length="145" mass="15804">NLGTLLLVRAIAIAGMATAFTIGGGMAWLLGIVLNYIESPANYKSNLLYVGLGLIVIVLLTSYFAYKRKADTLKKPTITAVTLSVCVGVLIAFYYVIMVRTLDPDFSLQNTGKLTPYTAVVLFSIGVFIHYRINLSVFPMFSLAI</sequence>
<proteinExistence type="predicted"/>
<feature type="non-terminal residue" evidence="2">
    <location>
        <position position="1"/>
    </location>
</feature>
<dbReference type="AlphaFoldDB" id="X1IIX8"/>
<evidence type="ECO:0000256" key="1">
    <source>
        <dbReference type="SAM" id="Phobius"/>
    </source>
</evidence>